<dbReference type="CTD" id="36373900"/>
<evidence type="ECO:0000313" key="1">
    <source>
        <dbReference type="EMBL" id="CEF61532.1"/>
    </source>
</evidence>
<proteinExistence type="predicted"/>
<evidence type="ECO:0000313" key="2">
    <source>
        <dbReference type="Proteomes" id="UP000035682"/>
    </source>
</evidence>
<gene>
    <name evidence="1 3 4" type="ORF">SRAE_0000065400</name>
</gene>
<dbReference type="WormBase" id="SRAE_0000065400">
    <property type="protein sequence ID" value="SRP10867"/>
    <property type="gene ID" value="WBGene00256402"/>
</dbReference>
<dbReference type="Proteomes" id="UP000035682">
    <property type="component" value="Unplaced"/>
</dbReference>
<dbReference type="OMA" id="WRCNISK"/>
<organism evidence="1">
    <name type="scientific">Strongyloides ratti</name>
    <name type="common">Parasitic roundworm</name>
    <dbReference type="NCBI Taxonomy" id="34506"/>
    <lineage>
        <taxon>Eukaryota</taxon>
        <taxon>Metazoa</taxon>
        <taxon>Ecdysozoa</taxon>
        <taxon>Nematoda</taxon>
        <taxon>Chromadorea</taxon>
        <taxon>Rhabditida</taxon>
        <taxon>Tylenchina</taxon>
        <taxon>Panagrolaimomorpha</taxon>
        <taxon>Strongyloidoidea</taxon>
        <taxon>Strongyloididae</taxon>
        <taxon>Strongyloides</taxon>
    </lineage>
</organism>
<dbReference type="EMBL" id="LN609410">
    <property type="protein sequence ID" value="CEF61532.1"/>
    <property type="molecule type" value="Genomic_DNA"/>
</dbReference>
<dbReference type="AlphaFoldDB" id="A0A090L072"/>
<reference evidence="2" key="1">
    <citation type="submission" date="2014-09" db="EMBL/GenBank/DDBJ databases">
        <authorList>
            <person name="Martin A.A."/>
        </authorList>
    </citation>
    <scope>NUCLEOTIDE SEQUENCE</scope>
    <source>
        <strain evidence="2">ED321</strain>
    </source>
</reference>
<dbReference type="RefSeq" id="XP_024500741.1">
    <property type="nucleotide sequence ID" value="XM_024646572.1"/>
</dbReference>
<reference evidence="3" key="3">
    <citation type="submission" date="2020-12" db="UniProtKB">
        <authorList>
            <consortium name="WormBaseParasite"/>
        </authorList>
    </citation>
    <scope>IDENTIFICATION</scope>
</reference>
<dbReference type="OrthoDB" id="10062329at2759"/>
<dbReference type="GeneID" id="36373900"/>
<accession>A0A090L072</accession>
<dbReference type="WBParaSite" id="SRAE_0000065400.1">
    <property type="protein sequence ID" value="SRAE_0000065400.1"/>
    <property type="gene ID" value="WBGene00256402"/>
</dbReference>
<keyword evidence="2" id="KW-1185">Reference proteome</keyword>
<evidence type="ECO:0000313" key="4">
    <source>
        <dbReference type="WormBase" id="SRAE_0000065400"/>
    </source>
</evidence>
<protein>
    <submittedName>
        <fullName evidence="1 3">Uncharacterized protein</fullName>
    </submittedName>
</protein>
<evidence type="ECO:0000313" key="3">
    <source>
        <dbReference type="WBParaSite" id="SRAE_0000065400.1"/>
    </source>
</evidence>
<sequence length="67" mass="7831">MNAYQLFKDIPDETAAVKFFQKRGLIPEAKECENGHEMKLSLGKIIRWRCSLRSCRKEIGVRVGTWF</sequence>
<name>A0A090L072_STRRB</name>
<reference evidence="1" key="2">
    <citation type="submission" date="2014-09" db="EMBL/GenBank/DDBJ databases">
        <authorList>
            <person name="Aslett A.Martin."/>
        </authorList>
    </citation>
    <scope>NUCLEOTIDE SEQUENCE</scope>
    <source>
        <strain evidence="1">ED321 Heterogonic</strain>
    </source>
</reference>